<protein>
    <submittedName>
        <fullName evidence="1">Uncharacterized protein</fullName>
    </submittedName>
</protein>
<dbReference type="Proteomes" id="UP001060170">
    <property type="component" value="Chromosome 1"/>
</dbReference>
<proteinExistence type="predicted"/>
<organism evidence="1 2">
    <name type="scientific">Puccinia striiformis f. sp. tritici</name>
    <dbReference type="NCBI Taxonomy" id="168172"/>
    <lineage>
        <taxon>Eukaryota</taxon>
        <taxon>Fungi</taxon>
        <taxon>Dikarya</taxon>
        <taxon>Basidiomycota</taxon>
        <taxon>Pucciniomycotina</taxon>
        <taxon>Pucciniomycetes</taxon>
        <taxon>Pucciniales</taxon>
        <taxon>Pucciniaceae</taxon>
        <taxon>Puccinia</taxon>
    </lineage>
</organism>
<reference evidence="2" key="2">
    <citation type="journal article" date="2018" name="Mol. Plant Microbe Interact.">
        <title>Genome sequence resources for the wheat stripe rust pathogen (Puccinia striiformis f. sp. tritici) and the barley stripe rust pathogen (Puccinia striiformis f. sp. hordei).</title>
        <authorList>
            <person name="Xia C."/>
            <person name="Wang M."/>
            <person name="Yin C."/>
            <person name="Cornejo O.E."/>
            <person name="Hulbert S.H."/>
            <person name="Chen X."/>
        </authorList>
    </citation>
    <scope>NUCLEOTIDE SEQUENCE [LARGE SCALE GENOMIC DNA]</scope>
    <source>
        <strain evidence="2">93-210</strain>
    </source>
</reference>
<keyword evidence="2" id="KW-1185">Reference proteome</keyword>
<evidence type="ECO:0000313" key="2">
    <source>
        <dbReference type="Proteomes" id="UP001060170"/>
    </source>
</evidence>
<gene>
    <name evidence="1" type="ORF">MJO28_000394</name>
</gene>
<name>A0ACC0EXT5_9BASI</name>
<reference evidence="2" key="1">
    <citation type="journal article" date="2018" name="BMC Genomics">
        <title>Genomic insights into host adaptation between the wheat stripe rust pathogen (Puccinia striiformis f. sp. tritici) and the barley stripe rust pathogen (Puccinia striiformis f. sp. hordei).</title>
        <authorList>
            <person name="Xia C."/>
            <person name="Wang M."/>
            <person name="Yin C."/>
            <person name="Cornejo O.E."/>
            <person name="Hulbert S.H."/>
            <person name="Chen X."/>
        </authorList>
    </citation>
    <scope>NUCLEOTIDE SEQUENCE [LARGE SCALE GENOMIC DNA]</scope>
    <source>
        <strain evidence="2">93-210</strain>
    </source>
</reference>
<comment type="caution">
    <text evidence="1">The sequence shown here is derived from an EMBL/GenBank/DDBJ whole genome shotgun (WGS) entry which is preliminary data.</text>
</comment>
<evidence type="ECO:0000313" key="1">
    <source>
        <dbReference type="EMBL" id="KAI7962300.1"/>
    </source>
</evidence>
<dbReference type="EMBL" id="CM045865">
    <property type="protein sequence ID" value="KAI7962300.1"/>
    <property type="molecule type" value="Genomic_DNA"/>
</dbReference>
<reference evidence="1 2" key="3">
    <citation type="journal article" date="2022" name="Microbiol. Spectr.">
        <title>Folding features and dynamics of 3D genome architecture in plant fungal pathogens.</title>
        <authorList>
            <person name="Xia C."/>
        </authorList>
    </citation>
    <scope>NUCLEOTIDE SEQUENCE [LARGE SCALE GENOMIC DNA]</scope>
    <source>
        <strain evidence="1 2">93-210</strain>
    </source>
</reference>
<sequence length="63" mass="7373">MKTAKPNENQTSNLNELKLSTLKNDKMQEEEEMISCRTSSSNKSQDHHEKIIRHIRRNANGDY</sequence>
<accession>A0ACC0EXT5</accession>